<organism evidence="8 9">
    <name type="scientific">Maliponia aquimaris</name>
    <dbReference type="NCBI Taxonomy" id="1673631"/>
    <lineage>
        <taxon>Bacteria</taxon>
        <taxon>Pseudomonadati</taxon>
        <taxon>Pseudomonadota</taxon>
        <taxon>Alphaproteobacteria</taxon>
        <taxon>Rhodobacterales</taxon>
        <taxon>Paracoccaceae</taxon>
        <taxon>Maliponia</taxon>
    </lineage>
</organism>
<evidence type="ECO:0000256" key="3">
    <source>
        <dbReference type="ARBA" id="ARBA00022806"/>
    </source>
</evidence>
<reference evidence="8 9" key="1">
    <citation type="submission" date="2017-05" db="EMBL/GenBank/DDBJ databases">
        <authorList>
            <person name="Song R."/>
            <person name="Chenine A.L."/>
            <person name="Ruprecht R.M."/>
        </authorList>
    </citation>
    <scope>NUCLEOTIDE SEQUENCE [LARGE SCALE GENOMIC DNA]</scope>
    <source>
        <strain evidence="8 9">CECT 8898</strain>
    </source>
</reference>
<dbReference type="Pfam" id="PF00271">
    <property type="entry name" value="Helicase_C"/>
    <property type="match status" value="1"/>
</dbReference>
<evidence type="ECO:0000256" key="5">
    <source>
        <dbReference type="SAM" id="MobiDB-lite"/>
    </source>
</evidence>
<dbReference type="RefSeq" id="WP_094022031.1">
    <property type="nucleotide sequence ID" value="NZ_FXYF01000009.1"/>
</dbReference>
<evidence type="ECO:0000259" key="6">
    <source>
        <dbReference type="PROSITE" id="PS51192"/>
    </source>
</evidence>
<dbReference type="CDD" id="cd09179">
    <property type="entry name" value="PLDc_N_DEXD_a"/>
    <property type="match status" value="1"/>
</dbReference>
<dbReference type="InterPro" id="IPR001650">
    <property type="entry name" value="Helicase_C-like"/>
</dbReference>
<evidence type="ECO:0000256" key="2">
    <source>
        <dbReference type="ARBA" id="ARBA00022801"/>
    </source>
</evidence>
<dbReference type="InterPro" id="IPR014001">
    <property type="entry name" value="Helicase_ATP-bd"/>
</dbReference>
<dbReference type="PROSITE" id="PS51192">
    <property type="entry name" value="HELICASE_ATP_BIND_1"/>
    <property type="match status" value="1"/>
</dbReference>
<dbReference type="SMART" id="SM00490">
    <property type="entry name" value="HELICc"/>
    <property type="match status" value="1"/>
</dbReference>
<accession>A0A238KUK4</accession>
<dbReference type="CDD" id="cd18011">
    <property type="entry name" value="DEXDc_RapA"/>
    <property type="match status" value="1"/>
</dbReference>
<proteinExistence type="predicted"/>
<dbReference type="CDD" id="cd18793">
    <property type="entry name" value="SF2_C_SNF"/>
    <property type="match status" value="1"/>
</dbReference>
<feature type="compositionally biased region" description="Basic and acidic residues" evidence="5">
    <location>
        <begin position="235"/>
        <end position="258"/>
    </location>
</feature>
<feature type="region of interest" description="Disordered" evidence="5">
    <location>
        <begin position="235"/>
        <end position="264"/>
    </location>
</feature>
<dbReference type="OrthoDB" id="9814088at2"/>
<dbReference type="EMBL" id="FXYF01000009">
    <property type="protein sequence ID" value="SMX45736.1"/>
    <property type="molecule type" value="Genomic_DNA"/>
</dbReference>
<keyword evidence="9" id="KW-1185">Reference proteome</keyword>
<dbReference type="AlphaFoldDB" id="A0A238KUK4"/>
<keyword evidence="4" id="KW-0067">ATP-binding</keyword>
<dbReference type="Pfam" id="PF00176">
    <property type="entry name" value="SNF2-rel_dom"/>
    <property type="match status" value="1"/>
</dbReference>
<dbReference type="SMART" id="SM00487">
    <property type="entry name" value="DEXDc"/>
    <property type="match status" value="1"/>
</dbReference>
<evidence type="ECO:0000259" key="7">
    <source>
        <dbReference type="PROSITE" id="PS51194"/>
    </source>
</evidence>
<name>A0A238KUK4_9RHOB</name>
<dbReference type="PROSITE" id="PS51194">
    <property type="entry name" value="HELICASE_CTER"/>
    <property type="match status" value="1"/>
</dbReference>
<feature type="domain" description="Helicase ATP-binding" evidence="6">
    <location>
        <begin position="314"/>
        <end position="501"/>
    </location>
</feature>
<dbReference type="Gene3D" id="3.40.50.10810">
    <property type="entry name" value="Tandem AAA-ATPase domain"/>
    <property type="match status" value="1"/>
</dbReference>
<dbReference type="GO" id="GO:0004386">
    <property type="term" value="F:helicase activity"/>
    <property type="evidence" value="ECO:0007669"/>
    <property type="project" value="UniProtKB-KW"/>
</dbReference>
<dbReference type="InterPro" id="IPR049730">
    <property type="entry name" value="SNF2/RAD54-like_C"/>
</dbReference>
<evidence type="ECO:0000256" key="4">
    <source>
        <dbReference type="ARBA" id="ARBA00022840"/>
    </source>
</evidence>
<gene>
    <name evidence="8" type="primary">rapA_2</name>
    <name evidence="8" type="ORF">MAA8898_03235</name>
</gene>
<dbReference type="SUPFAM" id="SSF52540">
    <property type="entry name" value="P-loop containing nucleoside triphosphate hydrolases"/>
    <property type="match status" value="2"/>
</dbReference>
<dbReference type="Proteomes" id="UP000207598">
    <property type="component" value="Unassembled WGS sequence"/>
</dbReference>
<keyword evidence="1" id="KW-0547">Nucleotide-binding</keyword>
<keyword evidence="3" id="KW-0347">Helicase</keyword>
<dbReference type="GO" id="GO:0005524">
    <property type="term" value="F:ATP binding"/>
    <property type="evidence" value="ECO:0007669"/>
    <property type="project" value="UniProtKB-KW"/>
</dbReference>
<dbReference type="PANTHER" id="PTHR10799">
    <property type="entry name" value="SNF2/RAD54 HELICASE FAMILY"/>
    <property type="match status" value="1"/>
</dbReference>
<dbReference type="GO" id="GO:0016787">
    <property type="term" value="F:hydrolase activity"/>
    <property type="evidence" value="ECO:0007669"/>
    <property type="project" value="UniProtKB-KW"/>
</dbReference>
<evidence type="ECO:0000256" key="1">
    <source>
        <dbReference type="ARBA" id="ARBA00022741"/>
    </source>
</evidence>
<dbReference type="InterPro" id="IPR027417">
    <property type="entry name" value="P-loop_NTPase"/>
</dbReference>
<dbReference type="InterPro" id="IPR038718">
    <property type="entry name" value="SNF2-like_sf"/>
</dbReference>
<keyword evidence="2 8" id="KW-0378">Hydrolase</keyword>
<dbReference type="EC" id="3.6.4.-" evidence="8"/>
<dbReference type="InterPro" id="IPR000330">
    <property type="entry name" value="SNF2_N"/>
</dbReference>
<evidence type="ECO:0000313" key="8">
    <source>
        <dbReference type="EMBL" id="SMX45736.1"/>
    </source>
</evidence>
<evidence type="ECO:0000313" key="9">
    <source>
        <dbReference type="Proteomes" id="UP000207598"/>
    </source>
</evidence>
<protein>
    <submittedName>
        <fullName evidence="8">RNA polymerase-associated protein RapA</fullName>
        <ecNumber evidence="8">3.6.4.-</ecNumber>
    </submittedName>
</protein>
<sequence length="1052" mass="118721">MSLLRDTAWRLKYTPDDGDLVRLFYVPALRSATRYDRLTGYFSSRALALAARGIEGLVLNNGKMRLIVGCTLGEEDVKAIERGESLRDAVERTIQKMPPLTGDPRTVDALELVAWMVAQGYLDVKLAVPCDANRRPIQDDSIFHEKTGIIEDKTGDRLAFNGSINETEYGWTRNWESFNAFTSWNDGPRVDEEEASFAKLWADKARRAITLDVPTALRAQLLTFLPDPERLPKRLVEHDDEGKEQFARRPKPGRETARDPGAVAPEPVASIDEERQSVWERIANAAVQPVGGDRVGEATAAVVPWPHQIRAYHRLYNNWPPKLLIADEVGLGKTVQAGLLLRQGWLAGKLKRILVLAPKNVCKQWQIELREKFNLNWPIYDGQKLTWYRSPARNHDFEKPVSREGWHQEPFVIMSSHLARRQDRQREILDAADPWDLVVLDEAHHARTKGAGTPQAKGPNRLLQLMRSLRRRTDGLILLTATPLQVHATELWDLLDLLGMPPEWTPDAFVRFFSEVAKEPVTNESLDWLSALFRANEAHFGEMARADAERHTRLSGLKCRKVLQALRDPVSIPRRQLSPEERRAAIMIIKRSTPVSALVSRHTRELLRKYFKAGKLSTAVATRQVEDRFIPLSNEEGDLYSQVETYISDTYNGAAPDARNAVGFVMTIYRRRLASSFHALRQTMEKRKGGVGGLLSAADEARIDENIADQVEAGEEIDIETVSEDERRALAFEEIATIETIVHDIGRLPTDTKAIELTKVLSELKGNGYPQVMVFTQFTDTMDYLRDLLVGSGKSVMCFSGRGGEVHNTDGTWSMITRDEVKRRFKEGRSEVLVCTDAAAEGLNFQFCGALVNYDMPWNPMRVEQRIGRIDRLGQRFSDIRIINLHYEDTVEADVYRALRSRISIFERVVGGLQPILTRLPRLIEESVLSKSTAPEAKRDDALQALDNAIAAGEGSALNLDEFADEDIEVPARPDPAISLADLRAVLDRPILLPLGTEAVHLNEKDYRLIDGFLPNAVRVTVDREFYEMHSDSVEFWTPGSPAFPALSAYRR</sequence>
<dbReference type="InterPro" id="IPR057342">
    <property type="entry name" value="DEXDc_RapA"/>
</dbReference>
<dbReference type="Gene3D" id="3.40.50.300">
    <property type="entry name" value="P-loop containing nucleotide triphosphate hydrolases"/>
    <property type="match status" value="1"/>
</dbReference>
<feature type="domain" description="Helicase C-terminal" evidence="7">
    <location>
        <begin position="756"/>
        <end position="924"/>
    </location>
</feature>